<comment type="caution">
    <text evidence="6">The sequence shown here is derived from an EMBL/GenBank/DDBJ whole genome shotgun (WGS) entry which is preliminary data.</text>
</comment>
<dbReference type="GO" id="GO:0005737">
    <property type="term" value="C:cytoplasm"/>
    <property type="evidence" value="ECO:0007669"/>
    <property type="project" value="TreeGrafter"/>
</dbReference>
<evidence type="ECO:0000313" key="6">
    <source>
        <dbReference type="EMBL" id="KAJ1970311.1"/>
    </source>
</evidence>
<dbReference type="SUPFAM" id="SSF50044">
    <property type="entry name" value="SH3-domain"/>
    <property type="match status" value="1"/>
</dbReference>
<feature type="region of interest" description="Disordered" evidence="3">
    <location>
        <begin position="219"/>
        <end position="349"/>
    </location>
</feature>
<accession>A0A9W8AVM9</accession>
<dbReference type="Pfam" id="PF00018">
    <property type="entry name" value="SH3_1"/>
    <property type="match status" value="1"/>
</dbReference>
<dbReference type="AlphaFoldDB" id="A0A9W8AVM9"/>
<dbReference type="InterPro" id="IPR036028">
    <property type="entry name" value="SH3-like_dom_sf"/>
</dbReference>
<dbReference type="CDD" id="cd00174">
    <property type="entry name" value="SH3"/>
    <property type="match status" value="1"/>
</dbReference>
<keyword evidence="4" id="KW-0472">Membrane</keyword>
<feature type="transmembrane region" description="Helical" evidence="4">
    <location>
        <begin position="33"/>
        <end position="55"/>
    </location>
</feature>
<sequence>MGYQRSYVTLARRDRGAISVDLPDDDASSNHTAIMVGIIVACVVVIAALIGFFVYRGYRRAAKRKAAELEDSVEPSGEFNSWGPSAALVDPSYTDRNTGVFSHTHHSVAVSSNYRSGSFDDKHVNSYLRSEASGSPIPSYLHSQQNSLLRPLSAVYRAGEPKISDDTHRDSFTLSRDSTFIEAPQIMRFATIRQPNTAFGNHHAATTSVDYLPGHQKTSLLSQEGGAPRSESDPHPPPYDEVEHGTRPRQHSLAKSVSTPSLKPSTLAETSDLPPQSSNTSVINTKLRGRPSVRSSSRRKVTRNAPVSADGQAESNSDSKAHPTTTTTPPSPAGPLGSPLPSVVGENGEPLPIVGTAQAVLGYDPQMDDELAITVGDTIALIQVFDDGWAHGVNLSQDGTQGVFPYPCVQSTPSA</sequence>
<keyword evidence="4" id="KW-0812">Transmembrane</keyword>
<dbReference type="InterPro" id="IPR050384">
    <property type="entry name" value="Endophilin_SH3RF"/>
</dbReference>
<feature type="compositionally biased region" description="Basic residues" evidence="3">
    <location>
        <begin position="287"/>
        <end position="302"/>
    </location>
</feature>
<dbReference type="PANTHER" id="PTHR14167:SF116">
    <property type="entry name" value="CAP, ISOFORM AC"/>
    <property type="match status" value="1"/>
</dbReference>
<dbReference type="OrthoDB" id="5340910at2759"/>
<evidence type="ECO:0000259" key="5">
    <source>
        <dbReference type="PROSITE" id="PS50002"/>
    </source>
</evidence>
<feature type="domain" description="SH3" evidence="5">
    <location>
        <begin position="352"/>
        <end position="414"/>
    </location>
</feature>
<evidence type="ECO:0000256" key="3">
    <source>
        <dbReference type="SAM" id="MobiDB-lite"/>
    </source>
</evidence>
<evidence type="ECO:0000256" key="4">
    <source>
        <dbReference type="SAM" id="Phobius"/>
    </source>
</evidence>
<dbReference type="EMBL" id="JANBPY010000001">
    <property type="protein sequence ID" value="KAJ1970311.1"/>
    <property type="molecule type" value="Genomic_DNA"/>
</dbReference>
<keyword evidence="4" id="KW-1133">Transmembrane helix</keyword>
<evidence type="ECO:0000256" key="2">
    <source>
        <dbReference type="PROSITE-ProRule" id="PRU00192"/>
    </source>
</evidence>
<keyword evidence="1 2" id="KW-0728">SH3 domain</keyword>
<evidence type="ECO:0000313" key="7">
    <source>
        <dbReference type="Proteomes" id="UP001150925"/>
    </source>
</evidence>
<gene>
    <name evidence="6" type="primary">ARHGEF35</name>
    <name evidence="6" type="ORF">IWQ62_000038</name>
</gene>
<dbReference type="InterPro" id="IPR001452">
    <property type="entry name" value="SH3_domain"/>
</dbReference>
<organism evidence="6 7">
    <name type="scientific">Dispira parvispora</name>
    <dbReference type="NCBI Taxonomy" id="1520584"/>
    <lineage>
        <taxon>Eukaryota</taxon>
        <taxon>Fungi</taxon>
        <taxon>Fungi incertae sedis</taxon>
        <taxon>Zoopagomycota</taxon>
        <taxon>Kickxellomycotina</taxon>
        <taxon>Dimargaritomycetes</taxon>
        <taxon>Dimargaritales</taxon>
        <taxon>Dimargaritaceae</taxon>
        <taxon>Dispira</taxon>
    </lineage>
</organism>
<dbReference type="PANTHER" id="PTHR14167">
    <property type="entry name" value="SH3 DOMAIN-CONTAINING"/>
    <property type="match status" value="1"/>
</dbReference>
<evidence type="ECO:0000256" key="1">
    <source>
        <dbReference type="ARBA" id="ARBA00022443"/>
    </source>
</evidence>
<dbReference type="SMART" id="SM00326">
    <property type="entry name" value="SH3"/>
    <property type="match status" value="1"/>
</dbReference>
<keyword evidence="7" id="KW-1185">Reference proteome</keyword>
<reference evidence="6" key="1">
    <citation type="submission" date="2022-07" db="EMBL/GenBank/DDBJ databases">
        <title>Phylogenomic reconstructions and comparative analyses of Kickxellomycotina fungi.</title>
        <authorList>
            <person name="Reynolds N.K."/>
            <person name="Stajich J.E."/>
            <person name="Barry K."/>
            <person name="Grigoriev I.V."/>
            <person name="Crous P."/>
            <person name="Smith M.E."/>
        </authorList>
    </citation>
    <scope>NUCLEOTIDE SEQUENCE</scope>
    <source>
        <strain evidence="6">RSA 1196</strain>
    </source>
</reference>
<proteinExistence type="predicted"/>
<dbReference type="Gene3D" id="2.30.30.40">
    <property type="entry name" value="SH3 Domains"/>
    <property type="match status" value="1"/>
</dbReference>
<dbReference type="PROSITE" id="PS50002">
    <property type="entry name" value="SH3"/>
    <property type="match status" value="1"/>
</dbReference>
<dbReference type="Proteomes" id="UP001150925">
    <property type="component" value="Unassembled WGS sequence"/>
</dbReference>
<protein>
    <submittedName>
        <fullName evidence="6">Rho guanine nucleotide exchange factor</fullName>
    </submittedName>
</protein>
<feature type="compositionally biased region" description="Polar residues" evidence="3">
    <location>
        <begin position="253"/>
        <end position="284"/>
    </location>
</feature>
<feature type="compositionally biased region" description="Low complexity" evidence="3">
    <location>
        <begin position="323"/>
        <end position="342"/>
    </location>
</feature>
<name>A0A9W8AVM9_9FUNG</name>